<dbReference type="InterPro" id="IPR000717">
    <property type="entry name" value="PCI_dom"/>
</dbReference>
<evidence type="ECO:0000256" key="1">
    <source>
        <dbReference type="ARBA" id="ARBA00022490"/>
    </source>
</evidence>
<dbReference type="OrthoDB" id="417252at2759"/>
<dbReference type="HAMAP" id="MF_03004">
    <property type="entry name" value="eIF3e"/>
    <property type="match status" value="1"/>
</dbReference>
<dbReference type="PIRSF" id="PIRSF016255">
    <property type="entry name" value="eIF3e_su6"/>
    <property type="match status" value="1"/>
</dbReference>
<evidence type="ECO:0000256" key="3">
    <source>
        <dbReference type="ARBA" id="ARBA00022917"/>
    </source>
</evidence>
<evidence type="ECO:0000256" key="2">
    <source>
        <dbReference type="ARBA" id="ARBA00022540"/>
    </source>
</evidence>
<evidence type="ECO:0000259" key="6">
    <source>
        <dbReference type="PROSITE" id="PS50250"/>
    </source>
</evidence>
<organism evidence="7 8">
    <name type="scientific">Fistulifera solaris</name>
    <name type="common">Oleaginous diatom</name>
    <dbReference type="NCBI Taxonomy" id="1519565"/>
    <lineage>
        <taxon>Eukaryota</taxon>
        <taxon>Sar</taxon>
        <taxon>Stramenopiles</taxon>
        <taxon>Ochrophyta</taxon>
        <taxon>Bacillariophyta</taxon>
        <taxon>Bacillariophyceae</taxon>
        <taxon>Bacillariophycidae</taxon>
        <taxon>Naviculales</taxon>
        <taxon>Naviculaceae</taxon>
        <taxon>Fistulifera</taxon>
    </lineage>
</organism>
<dbReference type="InterPro" id="IPR016650">
    <property type="entry name" value="eIF3e"/>
</dbReference>
<keyword evidence="3 4" id="KW-0648">Protein biosynthesis</keyword>
<comment type="subcellular location">
    <subcellularLocation>
        <location evidence="4 5">Cytoplasm</location>
    </subcellularLocation>
</comment>
<evidence type="ECO:0000256" key="4">
    <source>
        <dbReference type="HAMAP-Rule" id="MF_03004"/>
    </source>
</evidence>
<keyword evidence="1 4" id="KW-0963">Cytoplasm</keyword>
<evidence type="ECO:0000313" key="7">
    <source>
        <dbReference type="EMBL" id="GAX24686.1"/>
    </source>
</evidence>
<dbReference type="Proteomes" id="UP000198406">
    <property type="component" value="Unassembled WGS sequence"/>
</dbReference>
<dbReference type="GO" id="GO:0003743">
    <property type="term" value="F:translation initiation factor activity"/>
    <property type="evidence" value="ECO:0007669"/>
    <property type="project" value="UniProtKB-UniRule"/>
</dbReference>
<sequence>MTAPSTEAAAEQWDLTAQVSPYLDRHLIFPLLEYIIENLDYSKEDVAAARLELLRPTHMVDYAAECHKALHGDAPAEMKQQKEQVYQQLETLKNGCEPLLKLCQDENEKKKLVESGKWNVAGLTQIPGITSEMIQTYLALARFHFDCGDYKSSRDMVTHCISWHASPPATSAEDEEEDLVLAGVQQSKHQQQAQNNPDLGNPSMYYLKKADKDMLQVLWGKLACEILVEDWAAARTALDAVKTAMETLTQMGQITALEALQQRTWLLHWSLFVYWNGPGGLEQLVDLCMTEKYKQAITTNAPHLLRYLTAAVLLCKRRVTSKTVEARRLMKQLVYVLQDCEYSDPIVEFVNCLCVKYDFDAAQVKLQECEKVLRADFFLCQQTAVFMEEARIFVFENYCRIHHKIDLQALGDKLAMAPAEAERWMVDLIRNATDMDACLQDDCVVMNSSRQSIYEQVMERTKDLNVRSATLSQSLNTLWNEARKEKLKREKAVMED</sequence>
<dbReference type="GO" id="GO:0016282">
    <property type="term" value="C:eukaryotic 43S preinitiation complex"/>
    <property type="evidence" value="ECO:0007669"/>
    <property type="project" value="UniProtKB-UniRule"/>
</dbReference>
<dbReference type="PROSITE" id="PS50250">
    <property type="entry name" value="PCI"/>
    <property type="match status" value="1"/>
</dbReference>
<dbReference type="EMBL" id="BDSP01000213">
    <property type="protein sequence ID" value="GAX24686.1"/>
    <property type="molecule type" value="Genomic_DNA"/>
</dbReference>
<dbReference type="GO" id="GO:0071540">
    <property type="term" value="C:eukaryotic translation initiation factor 3 complex, eIF3e"/>
    <property type="evidence" value="ECO:0007669"/>
    <property type="project" value="UniProtKB-UniRule"/>
</dbReference>
<keyword evidence="8" id="KW-1185">Reference proteome</keyword>
<evidence type="ECO:0000256" key="5">
    <source>
        <dbReference type="PIRNR" id="PIRNR016255"/>
    </source>
</evidence>
<gene>
    <name evidence="7" type="ORF">FisN_4Hh244</name>
</gene>
<dbReference type="AlphaFoldDB" id="A0A1Z5KER5"/>
<dbReference type="InterPro" id="IPR019010">
    <property type="entry name" value="eIF3e_N"/>
</dbReference>
<dbReference type="GO" id="GO:0033290">
    <property type="term" value="C:eukaryotic 48S preinitiation complex"/>
    <property type="evidence" value="ECO:0007669"/>
    <property type="project" value="UniProtKB-UniRule"/>
</dbReference>
<comment type="function">
    <text evidence="4">Component of the eukaryotic translation initiation factor 3 (eIF-3) complex, which is involved in protein synthesis of a specialized repertoire of mRNAs and, together with other initiation factors, stimulates binding of mRNA and methionyl-tRNAi to the 40S ribosome. The eIF-3 complex specifically targets and initiates translation of a subset of mRNAs involved in cell proliferation.</text>
</comment>
<name>A0A1Z5KER5_FISSO</name>
<dbReference type="CDD" id="cd21378">
    <property type="entry name" value="eIF3E"/>
    <property type="match status" value="1"/>
</dbReference>
<dbReference type="PANTHER" id="PTHR10317">
    <property type="entry name" value="EUKARYOTIC TRANSLATION INITIATION FACTOR 3 SUBUNIT E"/>
    <property type="match status" value="1"/>
</dbReference>
<comment type="similarity">
    <text evidence="4 5">Belongs to the eIF-3 subunit E family.</text>
</comment>
<reference evidence="7 8" key="1">
    <citation type="journal article" date="2015" name="Plant Cell">
        <title>Oil accumulation by the oleaginous diatom Fistulifera solaris as revealed by the genome and transcriptome.</title>
        <authorList>
            <person name="Tanaka T."/>
            <person name="Maeda Y."/>
            <person name="Veluchamy A."/>
            <person name="Tanaka M."/>
            <person name="Abida H."/>
            <person name="Marechal E."/>
            <person name="Bowler C."/>
            <person name="Muto M."/>
            <person name="Sunaga Y."/>
            <person name="Tanaka M."/>
            <person name="Yoshino T."/>
            <person name="Taniguchi T."/>
            <person name="Fukuda Y."/>
            <person name="Nemoto M."/>
            <person name="Matsumoto M."/>
            <person name="Wong P.S."/>
            <person name="Aburatani S."/>
            <person name="Fujibuchi W."/>
        </authorList>
    </citation>
    <scope>NUCLEOTIDE SEQUENCE [LARGE SCALE GENOMIC DNA]</scope>
    <source>
        <strain evidence="7 8">JPCC DA0580</strain>
    </source>
</reference>
<dbReference type="SMART" id="SM01186">
    <property type="entry name" value="eIF3_N"/>
    <property type="match status" value="1"/>
</dbReference>
<dbReference type="Pfam" id="PF09440">
    <property type="entry name" value="eIF3_N"/>
    <property type="match status" value="1"/>
</dbReference>
<proteinExistence type="inferred from homology"/>
<dbReference type="FunCoup" id="A0A1Z5KER5">
    <property type="interactions" value="951"/>
</dbReference>
<dbReference type="InParanoid" id="A0A1Z5KER5"/>
<dbReference type="GO" id="GO:0001732">
    <property type="term" value="P:formation of cytoplasmic translation initiation complex"/>
    <property type="evidence" value="ECO:0007669"/>
    <property type="project" value="UniProtKB-UniRule"/>
</dbReference>
<accession>A0A1Z5KER5</accession>
<keyword evidence="2 4" id="KW-0396">Initiation factor</keyword>
<feature type="domain" description="PCI" evidence="6">
    <location>
        <begin position="273"/>
        <end position="452"/>
    </location>
</feature>
<evidence type="ECO:0000313" key="8">
    <source>
        <dbReference type="Proteomes" id="UP000198406"/>
    </source>
</evidence>
<protein>
    <recommendedName>
        <fullName evidence="4 5">Eukaryotic translation initiation factor 3 subunit E</fullName>
        <shortName evidence="4">eIF3e</shortName>
    </recommendedName>
    <alternativeName>
        <fullName evidence="4">Eukaryotic translation initiation factor 3 subunit 6</fullName>
    </alternativeName>
</protein>
<comment type="caution">
    <text evidence="7">The sequence shown here is derived from an EMBL/GenBank/DDBJ whole genome shotgun (WGS) entry which is preliminary data.</text>
</comment>
<comment type="subunit">
    <text evidence="4 5">Component of the eukaryotic translation initiation factor 3 (eIF-3) complex.</text>
</comment>